<evidence type="ECO:0000256" key="3">
    <source>
        <dbReference type="ARBA" id="ARBA00023172"/>
    </source>
</evidence>
<keyword evidence="6" id="KW-0175">Coiled coil</keyword>
<keyword evidence="10" id="KW-1185">Reference proteome</keyword>
<dbReference type="InterPro" id="IPR038109">
    <property type="entry name" value="DNA_bind_recomb_sf"/>
</dbReference>
<dbReference type="RefSeq" id="WP_022629575.1">
    <property type="nucleotide sequence ID" value="NZ_ATAE01000050.1"/>
</dbReference>
<sequence>MGIINAVGYIRVSTEEQATDGYSLENQKSVIHTRCKNEGWNLNRTFQDRGKSGSTIEKREGLKELLNYVREYNIDYVLVYKLSRLSRKISDVASIAEHFENLGVKFISIEDKIDTSSVTGKYFLMMAAIFAEMERDNIILQVKGGMEQKARQGEWNGGSPPLGYDLVDKKLLVNRKEAEIIVYIFNEYLKGKGYKAISKELNDKGWKTKKGKNFNGVGIKEILRNPTYRGQIRWAYRKEWNKLDSEYKRKRKYNEELILSKGIHKAIINKAVFEEVQQRIENNPRHTMKRFDGKHLLSGLLRCPDCGYGMSIQIVKRKDKVYEYYSCNQYQTYKRCKANSIAKNKVEEEFLAIFQQAIAKPEIIETMLKSVSKLNNQSTEIEKNLERKKRELKTLKSKESKLFDELLEGNDNYKNTVRIRIQEVTDKIASIELEIKAAMISLERSKDSNFDSNEIMLLFSKVGKVIRLLDKPKQQSLVRKLVTQVKVEGKSIKEVQFSFQKGLDVDNKGDSEESPSANLSFRVQEGMVNLIINS</sequence>
<dbReference type="PANTHER" id="PTHR30461:SF23">
    <property type="entry name" value="DNA RECOMBINASE-RELATED"/>
    <property type="match status" value="1"/>
</dbReference>
<evidence type="ECO:0000256" key="5">
    <source>
        <dbReference type="PROSITE-ProRule" id="PRU10137"/>
    </source>
</evidence>
<dbReference type="PROSITE" id="PS51737">
    <property type="entry name" value="RECOMBINASE_DNA_BIND"/>
    <property type="match status" value="1"/>
</dbReference>
<dbReference type="Pfam" id="PF07508">
    <property type="entry name" value="Recombinase"/>
    <property type="match status" value="1"/>
</dbReference>
<proteinExistence type="predicted"/>
<keyword evidence="3" id="KW-0233">DNA recombination</keyword>
<protein>
    <recommendedName>
        <fullName evidence="11">Site-specific DNA recombinase</fullName>
    </recommendedName>
</protein>
<dbReference type="PROSITE" id="PS51736">
    <property type="entry name" value="RECOMBINASES_3"/>
    <property type="match status" value="1"/>
</dbReference>
<gene>
    <name evidence="9" type="ORF">A33I_20000</name>
</gene>
<dbReference type="InterPro" id="IPR025827">
    <property type="entry name" value="Zn_ribbon_recom_dom"/>
</dbReference>
<dbReference type="GO" id="GO:0003677">
    <property type="term" value="F:DNA binding"/>
    <property type="evidence" value="ECO:0007669"/>
    <property type="project" value="UniProtKB-KW"/>
</dbReference>
<dbReference type="SUPFAM" id="SSF53041">
    <property type="entry name" value="Resolvase-like"/>
    <property type="match status" value="1"/>
</dbReference>
<feature type="domain" description="Resolvase/invertase-type recombinase catalytic" evidence="7">
    <location>
        <begin position="5"/>
        <end position="153"/>
    </location>
</feature>
<keyword evidence="2" id="KW-0238">DNA-binding</keyword>
<dbReference type="Pfam" id="PF00239">
    <property type="entry name" value="Resolvase"/>
    <property type="match status" value="1"/>
</dbReference>
<feature type="domain" description="Recombinase" evidence="8">
    <location>
        <begin position="161"/>
        <end position="286"/>
    </location>
</feature>
<dbReference type="PATRIC" id="fig|1188261.3.peg.3557"/>
<dbReference type="Proteomes" id="UP000017170">
    <property type="component" value="Unassembled WGS sequence"/>
</dbReference>
<reference evidence="9 10" key="1">
    <citation type="journal article" date="2013" name="Genome Announc.">
        <title>Genome Sequence of the Extreme Obligate Alkaliphile Bacillus marmarensis Strain DSM 21297.</title>
        <authorList>
            <person name="Wernick D.G."/>
            <person name="Choi K.Y."/>
            <person name="Tat C.A."/>
            <person name="Lafontaine Rivera J.G."/>
            <person name="Liao J.C."/>
        </authorList>
    </citation>
    <scope>NUCLEOTIDE SEQUENCE [LARGE SCALE GENOMIC DNA]</scope>
    <source>
        <strain evidence="9 10">DSM 21297</strain>
    </source>
</reference>
<evidence type="ECO:0000313" key="9">
    <source>
        <dbReference type="EMBL" id="ERN51618.1"/>
    </source>
</evidence>
<dbReference type="InterPro" id="IPR006119">
    <property type="entry name" value="Resolv_N"/>
</dbReference>
<dbReference type="CDD" id="cd00338">
    <property type="entry name" value="Ser_Recombinase"/>
    <property type="match status" value="1"/>
</dbReference>
<dbReference type="PROSITE" id="PS00397">
    <property type="entry name" value="RECOMBINASES_1"/>
    <property type="match status" value="1"/>
</dbReference>
<evidence type="ECO:0000256" key="2">
    <source>
        <dbReference type="ARBA" id="ARBA00023125"/>
    </source>
</evidence>
<evidence type="ECO:0000259" key="8">
    <source>
        <dbReference type="PROSITE" id="PS51737"/>
    </source>
</evidence>
<evidence type="ECO:0000256" key="1">
    <source>
        <dbReference type="ARBA" id="ARBA00022908"/>
    </source>
</evidence>
<feature type="active site" description="O-(5'-phospho-DNA)-serine intermediate" evidence="4 5">
    <location>
        <position position="13"/>
    </location>
</feature>
<keyword evidence="1" id="KW-0229">DNA integration</keyword>
<dbReference type="InterPro" id="IPR050639">
    <property type="entry name" value="SSR_resolvase"/>
</dbReference>
<dbReference type="Pfam" id="PF13408">
    <property type="entry name" value="Zn_ribbon_recom"/>
    <property type="match status" value="1"/>
</dbReference>
<evidence type="ECO:0008006" key="11">
    <source>
        <dbReference type="Google" id="ProtNLM"/>
    </source>
</evidence>
<evidence type="ECO:0000256" key="6">
    <source>
        <dbReference type="SAM" id="Coils"/>
    </source>
</evidence>
<dbReference type="AlphaFoldDB" id="U6SJ56"/>
<dbReference type="InterPro" id="IPR006118">
    <property type="entry name" value="Recombinase_CS"/>
</dbReference>
<accession>U6SJ56</accession>
<dbReference type="InterPro" id="IPR036162">
    <property type="entry name" value="Resolvase-like_N_sf"/>
</dbReference>
<comment type="caution">
    <text evidence="9">The sequence shown here is derived from an EMBL/GenBank/DDBJ whole genome shotgun (WGS) entry which is preliminary data.</text>
</comment>
<dbReference type="Gene3D" id="3.40.50.1390">
    <property type="entry name" value="Resolvase, N-terminal catalytic domain"/>
    <property type="match status" value="1"/>
</dbReference>
<feature type="coiled-coil region" evidence="6">
    <location>
        <begin position="371"/>
        <end position="405"/>
    </location>
</feature>
<dbReference type="PANTHER" id="PTHR30461">
    <property type="entry name" value="DNA-INVERTASE FROM LAMBDOID PROPHAGE"/>
    <property type="match status" value="1"/>
</dbReference>
<dbReference type="SMART" id="SM00857">
    <property type="entry name" value="Resolvase"/>
    <property type="match status" value="1"/>
</dbReference>
<evidence type="ECO:0000256" key="4">
    <source>
        <dbReference type="PIRSR" id="PIRSR606118-50"/>
    </source>
</evidence>
<dbReference type="GO" id="GO:0015074">
    <property type="term" value="P:DNA integration"/>
    <property type="evidence" value="ECO:0007669"/>
    <property type="project" value="UniProtKB-KW"/>
</dbReference>
<evidence type="ECO:0000259" key="7">
    <source>
        <dbReference type="PROSITE" id="PS51736"/>
    </source>
</evidence>
<name>U6SJ56_9BACI</name>
<organism evidence="9 10">
    <name type="scientific">Alkalihalophilus marmarensis DSM 21297</name>
    <dbReference type="NCBI Taxonomy" id="1188261"/>
    <lineage>
        <taxon>Bacteria</taxon>
        <taxon>Bacillati</taxon>
        <taxon>Bacillota</taxon>
        <taxon>Bacilli</taxon>
        <taxon>Bacillales</taxon>
        <taxon>Bacillaceae</taxon>
        <taxon>Alkalihalophilus</taxon>
    </lineage>
</organism>
<dbReference type="InterPro" id="IPR011109">
    <property type="entry name" value="DNA_bind_recombinase_dom"/>
</dbReference>
<dbReference type="EMBL" id="ATAE01000050">
    <property type="protein sequence ID" value="ERN51618.1"/>
    <property type="molecule type" value="Genomic_DNA"/>
</dbReference>
<evidence type="ECO:0000313" key="10">
    <source>
        <dbReference type="Proteomes" id="UP000017170"/>
    </source>
</evidence>
<dbReference type="GO" id="GO:0000150">
    <property type="term" value="F:DNA strand exchange activity"/>
    <property type="evidence" value="ECO:0007669"/>
    <property type="project" value="InterPro"/>
</dbReference>
<dbReference type="Gene3D" id="3.90.1750.20">
    <property type="entry name" value="Putative Large Serine Recombinase, Chain B, Domain 2"/>
    <property type="match status" value="1"/>
</dbReference>